<dbReference type="AlphaFoldDB" id="A0A2P5YTG2"/>
<gene>
    <name evidence="3" type="ORF">GOBAR_AA01712</name>
</gene>
<protein>
    <recommendedName>
        <fullName evidence="2">J domain-containing protein</fullName>
    </recommendedName>
</protein>
<feature type="region of interest" description="Disordered" evidence="1">
    <location>
        <begin position="315"/>
        <end position="396"/>
    </location>
</feature>
<organism evidence="3 4">
    <name type="scientific">Gossypium barbadense</name>
    <name type="common">Sea Island cotton</name>
    <name type="synonym">Hibiscus barbadensis</name>
    <dbReference type="NCBI Taxonomy" id="3634"/>
    <lineage>
        <taxon>Eukaryota</taxon>
        <taxon>Viridiplantae</taxon>
        <taxon>Streptophyta</taxon>
        <taxon>Embryophyta</taxon>
        <taxon>Tracheophyta</taxon>
        <taxon>Spermatophyta</taxon>
        <taxon>Magnoliopsida</taxon>
        <taxon>eudicotyledons</taxon>
        <taxon>Gunneridae</taxon>
        <taxon>Pentapetalae</taxon>
        <taxon>rosids</taxon>
        <taxon>malvids</taxon>
        <taxon>Malvales</taxon>
        <taxon>Malvaceae</taxon>
        <taxon>Malvoideae</taxon>
        <taxon>Gossypium</taxon>
    </lineage>
</organism>
<dbReference type="InterPro" id="IPR053052">
    <property type="entry name" value="Imprinting_Balance_Reg"/>
</dbReference>
<reference evidence="3 4" key="1">
    <citation type="submission" date="2015-01" db="EMBL/GenBank/DDBJ databases">
        <title>Genome of allotetraploid Gossypium barbadense reveals genomic plasticity and fiber elongation in cotton evolution.</title>
        <authorList>
            <person name="Chen X."/>
            <person name="Liu X."/>
            <person name="Zhao B."/>
            <person name="Zheng H."/>
            <person name="Hu Y."/>
            <person name="Lu G."/>
            <person name="Yang C."/>
            <person name="Chen J."/>
            <person name="Shan C."/>
            <person name="Zhang L."/>
            <person name="Zhou Y."/>
            <person name="Wang L."/>
            <person name="Guo W."/>
            <person name="Bai Y."/>
            <person name="Ruan J."/>
            <person name="Shangguan X."/>
            <person name="Mao Y."/>
            <person name="Jiang J."/>
            <person name="Zhu Y."/>
            <person name="Lei J."/>
            <person name="Kang H."/>
            <person name="Chen S."/>
            <person name="He X."/>
            <person name="Wang R."/>
            <person name="Wang Y."/>
            <person name="Chen J."/>
            <person name="Wang L."/>
            <person name="Yu S."/>
            <person name="Wang B."/>
            <person name="Wei J."/>
            <person name="Song S."/>
            <person name="Lu X."/>
            <person name="Gao Z."/>
            <person name="Gu W."/>
            <person name="Deng X."/>
            <person name="Ma D."/>
            <person name="Wang S."/>
            <person name="Liang W."/>
            <person name="Fang L."/>
            <person name="Cai C."/>
            <person name="Zhu X."/>
            <person name="Zhou B."/>
            <person name="Zhang Y."/>
            <person name="Chen Z."/>
            <person name="Xu S."/>
            <person name="Zhu R."/>
            <person name="Wang S."/>
            <person name="Zhang T."/>
            <person name="Zhao G."/>
        </authorList>
    </citation>
    <scope>NUCLEOTIDE SEQUENCE [LARGE SCALE GENOMIC DNA]</scope>
    <source>
        <strain evidence="4">cv. Xinhai21</strain>
        <tissue evidence="3">Leaf</tissue>
    </source>
</reference>
<evidence type="ECO:0000256" key="1">
    <source>
        <dbReference type="SAM" id="MobiDB-lite"/>
    </source>
</evidence>
<feature type="region of interest" description="Disordered" evidence="1">
    <location>
        <begin position="207"/>
        <end position="243"/>
    </location>
</feature>
<dbReference type="EMBL" id="KZ662805">
    <property type="protein sequence ID" value="PPS18864.1"/>
    <property type="molecule type" value="Genomic_DNA"/>
</dbReference>
<dbReference type="PRINTS" id="PR00625">
    <property type="entry name" value="JDOMAIN"/>
</dbReference>
<feature type="domain" description="J" evidence="2">
    <location>
        <begin position="131"/>
        <end position="196"/>
    </location>
</feature>
<name>A0A2P5YTG2_GOSBA</name>
<dbReference type="InterPro" id="IPR018253">
    <property type="entry name" value="DnaJ_domain_CS"/>
</dbReference>
<dbReference type="InterPro" id="IPR001623">
    <property type="entry name" value="DnaJ_domain"/>
</dbReference>
<evidence type="ECO:0000313" key="4">
    <source>
        <dbReference type="Proteomes" id="UP000239757"/>
    </source>
</evidence>
<dbReference type="PANTHER" id="PTHR45496:SF1">
    <property type="entry name" value="CHAPERONE DNAJ-DOMAIN SUPERFAMILY PROTEIN"/>
    <property type="match status" value="1"/>
</dbReference>
<dbReference type="PROSITE" id="PS00636">
    <property type="entry name" value="DNAJ_1"/>
    <property type="match status" value="1"/>
</dbReference>
<feature type="compositionally biased region" description="Basic residues" evidence="1">
    <location>
        <begin position="386"/>
        <end position="396"/>
    </location>
</feature>
<dbReference type="SUPFAM" id="SSF46565">
    <property type="entry name" value="Chaperone J-domain"/>
    <property type="match status" value="1"/>
</dbReference>
<dbReference type="SMART" id="SM00271">
    <property type="entry name" value="DnaJ"/>
    <property type="match status" value="1"/>
</dbReference>
<dbReference type="Proteomes" id="UP000239757">
    <property type="component" value="Unassembled WGS sequence"/>
</dbReference>
<dbReference type="CDD" id="cd06257">
    <property type="entry name" value="DnaJ"/>
    <property type="match status" value="1"/>
</dbReference>
<feature type="compositionally biased region" description="Pro residues" evidence="1">
    <location>
        <begin position="348"/>
        <end position="364"/>
    </location>
</feature>
<dbReference type="OrthoDB" id="10250354at2759"/>
<dbReference type="PROSITE" id="PS50076">
    <property type="entry name" value="DNAJ_2"/>
    <property type="match status" value="1"/>
</dbReference>
<feature type="compositionally biased region" description="Polar residues" evidence="1">
    <location>
        <begin position="222"/>
        <end position="243"/>
    </location>
</feature>
<evidence type="ECO:0000259" key="2">
    <source>
        <dbReference type="PROSITE" id="PS50076"/>
    </source>
</evidence>
<dbReference type="Pfam" id="PF00226">
    <property type="entry name" value="DnaJ"/>
    <property type="match status" value="1"/>
</dbReference>
<dbReference type="InterPro" id="IPR036869">
    <property type="entry name" value="J_dom_sf"/>
</dbReference>
<proteinExistence type="predicted"/>
<dbReference type="Gene3D" id="1.10.287.110">
    <property type="entry name" value="DnaJ domain"/>
    <property type="match status" value="1"/>
</dbReference>
<dbReference type="PANTHER" id="PTHR45496">
    <property type="entry name" value="CHAPERONE DNAJ-DOMAIN SUPERFAMILY PROTEIN"/>
    <property type="match status" value="1"/>
</dbReference>
<evidence type="ECO:0000313" key="3">
    <source>
        <dbReference type="EMBL" id="PPS18864.1"/>
    </source>
</evidence>
<sequence length="396" mass="44097">MEENGSRAEALRLLGIAEKLLQNRDFNGSREFAILAQETEPLLDGSDQILAVVDVLLAAEKRINNQHDCRAEALRLLGIAEKLLQNRDFNGSREFAILAQETEPLLDGSDQILAVVDVLLAAEKRINNQHDWYSILQIDRRSEDNDLIKKQYRRLALLLHPDKNKFPSADHAFKLVADAWAVLSNISKKSLYDKELGLYTKIDLSSPGDRSNQAGKLPVTRKGQNQEQSQHRPPSKTQNENQRSRLSTFWTACPYCYRLFEYPRVYEGCCLRCQNCERAFHAVLIPTLPPLVPGQEAYYCCWAFFPLGFVSGSQDGGGKQPTGFTNWMPPMFPGVQQENERNGGNVPPSAPPPAPAPAPPPPAAPTSATKVVSGVSRGDASDFAPRKRGRPRKNPL</sequence>
<accession>A0A2P5YTG2</accession>